<evidence type="ECO:0000313" key="2">
    <source>
        <dbReference type="EMBL" id="VXA99785.1"/>
    </source>
</evidence>
<proteinExistence type="predicted"/>
<name>A0A653M6X5_BACAB</name>
<organism evidence="2 3">
    <name type="scientific">Bacillus altitudinis</name>
    <dbReference type="NCBI Taxonomy" id="293387"/>
    <lineage>
        <taxon>Bacteria</taxon>
        <taxon>Bacillati</taxon>
        <taxon>Bacillota</taxon>
        <taxon>Bacilli</taxon>
        <taxon>Bacillales</taxon>
        <taxon>Bacillaceae</taxon>
        <taxon>Bacillus</taxon>
    </lineage>
</organism>
<dbReference type="SUPFAM" id="SSF103473">
    <property type="entry name" value="MFS general substrate transporter"/>
    <property type="match status" value="1"/>
</dbReference>
<dbReference type="AlphaFoldDB" id="A0A653M6X5"/>
<sequence>MIKELKHQFMQTAFVSIVWLTLILSITQWSSSIPFHYVWHIIGIGTLAGIVFGVMYPLLWNYFTFPAPTNILISTVVNLGFQVGAVALYSTTLLERIMPYFIGIAFLTLVGHIIAFLFYKKQQNQKLAQALNHLKPQP</sequence>
<feature type="transmembrane region" description="Helical" evidence="1">
    <location>
        <begin position="37"/>
        <end position="59"/>
    </location>
</feature>
<dbReference type="Proteomes" id="UP000433089">
    <property type="component" value="Unassembled WGS sequence"/>
</dbReference>
<evidence type="ECO:0000256" key="1">
    <source>
        <dbReference type="SAM" id="Phobius"/>
    </source>
</evidence>
<reference evidence="2 3" key="1">
    <citation type="submission" date="2019-10" db="EMBL/GenBank/DDBJ databases">
        <authorList>
            <person name="Karimi E."/>
        </authorList>
    </citation>
    <scope>NUCLEOTIDE SEQUENCE [LARGE SCALE GENOMIC DNA]</scope>
    <source>
        <strain evidence="2">Bacillus sp. 348</strain>
    </source>
</reference>
<evidence type="ECO:0000313" key="3">
    <source>
        <dbReference type="Proteomes" id="UP000433089"/>
    </source>
</evidence>
<keyword evidence="1" id="KW-0472">Membrane</keyword>
<dbReference type="RefSeq" id="WP_159159405.1">
    <property type="nucleotide sequence ID" value="NZ_CP126096.1"/>
</dbReference>
<dbReference type="InterPro" id="IPR036259">
    <property type="entry name" value="MFS_trans_sf"/>
</dbReference>
<protein>
    <submittedName>
        <fullName evidence="2">Uncharacterized protein</fullName>
    </submittedName>
</protein>
<accession>A0A653M6X5</accession>
<feature type="transmembrane region" description="Helical" evidence="1">
    <location>
        <begin position="12"/>
        <end position="31"/>
    </location>
</feature>
<gene>
    <name evidence="2" type="ORF">BACI348_20079</name>
</gene>
<feature type="transmembrane region" description="Helical" evidence="1">
    <location>
        <begin position="97"/>
        <end position="119"/>
    </location>
</feature>
<feature type="transmembrane region" description="Helical" evidence="1">
    <location>
        <begin position="71"/>
        <end position="91"/>
    </location>
</feature>
<keyword evidence="1" id="KW-0812">Transmembrane</keyword>
<keyword evidence="1" id="KW-1133">Transmembrane helix</keyword>
<dbReference type="EMBL" id="CABWLH010000007">
    <property type="protein sequence ID" value="VXA99785.1"/>
    <property type="molecule type" value="Genomic_DNA"/>
</dbReference>